<evidence type="ECO:0000313" key="10">
    <source>
        <dbReference type="EMBL" id="RWR14639.1"/>
    </source>
</evidence>
<keyword evidence="4 8" id="KW-1003">Cell membrane</keyword>
<dbReference type="InterPro" id="IPR045018">
    <property type="entry name" value="Azg-like"/>
</dbReference>
<gene>
    <name evidence="10" type="ORF">D4N35_002340</name>
</gene>
<keyword evidence="7 8" id="KW-0472">Membrane</keyword>
<dbReference type="PIRSF" id="PIRSF005353">
    <property type="entry name" value="PbuG"/>
    <property type="match status" value="1"/>
</dbReference>
<dbReference type="GO" id="GO:0005345">
    <property type="term" value="F:purine nucleobase transmembrane transporter activity"/>
    <property type="evidence" value="ECO:0007669"/>
    <property type="project" value="TreeGrafter"/>
</dbReference>
<feature type="transmembrane region" description="Helical" evidence="9">
    <location>
        <begin position="91"/>
        <end position="110"/>
    </location>
</feature>
<proteinExistence type="inferred from homology"/>
<dbReference type="InterPro" id="IPR006043">
    <property type="entry name" value="NCS2"/>
</dbReference>
<dbReference type="Pfam" id="PF00860">
    <property type="entry name" value="Xan_ur_permease"/>
    <property type="match status" value="1"/>
</dbReference>
<protein>
    <submittedName>
        <fullName evidence="10">NCS2 family permease</fullName>
    </submittedName>
</protein>
<dbReference type="OrthoDB" id="9808458at2"/>
<dbReference type="PANTHER" id="PTHR43337:SF1">
    <property type="entry name" value="XANTHINE_URACIL PERMEASE C887.17-RELATED"/>
    <property type="match status" value="1"/>
</dbReference>
<evidence type="ECO:0000256" key="4">
    <source>
        <dbReference type="ARBA" id="ARBA00022475"/>
    </source>
</evidence>
<comment type="caution">
    <text evidence="10">The sequence shown here is derived from an EMBL/GenBank/DDBJ whole genome shotgun (WGS) entry which is preliminary data.</text>
</comment>
<evidence type="ECO:0000256" key="2">
    <source>
        <dbReference type="ARBA" id="ARBA00005697"/>
    </source>
</evidence>
<evidence type="ECO:0000256" key="5">
    <source>
        <dbReference type="ARBA" id="ARBA00022692"/>
    </source>
</evidence>
<dbReference type="InterPro" id="IPR026033">
    <property type="entry name" value="Azg-like_bact_archaea"/>
</dbReference>
<keyword evidence="5 8" id="KW-0812">Transmembrane</keyword>
<dbReference type="RefSeq" id="WP_120069373.1">
    <property type="nucleotide sequence ID" value="NZ_CP126113.1"/>
</dbReference>
<feature type="transmembrane region" description="Helical" evidence="9">
    <location>
        <begin position="131"/>
        <end position="151"/>
    </location>
</feature>
<keyword evidence="3 8" id="KW-0813">Transport</keyword>
<organism evidence="10 11">
    <name type="scientific">Siminovitchia fortis</name>
    <dbReference type="NCBI Taxonomy" id="254758"/>
    <lineage>
        <taxon>Bacteria</taxon>
        <taxon>Bacillati</taxon>
        <taxon>Bacillota</taxon>
        <taxon>Bacilli</taxon>
        <taxon>Bacillales</taxon>
        <taxon>Bacillaceae</taxon>
        <taxon>Siminovitchia</taxon>
    </lineage>
</organism>
<keyword evidence="6 8" id="KW-1133">Transmembrane helix</keyword>
<feature type="transmembrane region" description="Helical" evidence="9">
    <location>
        <begin position="189"/>
        <end position="209"/>
    </location>
</feature>
<evidence type="ECO:0000256" key="1">
    <source>
        <dbReference type="ARBA" id="ARBA00004651"/>
    </source>
</evidence>
<dbReference type="Proteomes" id="UP000273811">
    <property type="component" value="Unassembled WGS sequence"/>
</dbReference>
<evidence type="ECO:0000256" key="7">
    <source>
        <dbReference type="ARBA" id="ARBA00023136"/>
    </source>
</evidence>
<name>A0A443J2H7_9BACI</name>
<dbReference type="GO" id="GO:0005886">
    <property type="term" value="C:plasma membrane"/>
    <property type="evidence" value="ECO:0007669"/>
    <property type="project" value="UniProtKB-SubCell"/>
</dbReference>
<feature type="transmembrane region" description="Helical" evidence="9">
    <location>
        <begin position="239"/>
        <end position="260"/>
    </location>
</feature>
<reference evidence="10" key="1">
    <citation type="submission" date="2018-12" db="EMBL/GenBank/DDBJ databases">
        <authorList>
            <person name="Sun L."/>
            <person name="Chen Z."/>
        </authorList>
    </citation>
    <scope>NUCLEOTIDE SEQUENCE [LARGE SCALE GENOMIC DNA]</scope>
    <source>
        <strain evidence="10">DSM 16012</strain>
    </source>
</reference>
<evidence type="ECO:0000256" key="8">
    <source>
        <dbReference type="PIRNR" id="PIRNR005353"/>
    </source>
</evidence>
<keyword evidence="11" id="KW-1185">Reference proteome</keyword>
<evidence type="ECO:0000256" key="9">
    <source>
        <dbReference type="SAM" id="Phobius"/>
    </source>
</evidence>
<feature type="transmembrane region" description="Helical" evidence="9">
    <location>
        <begin position="163"/>
        <end position="182"/>
    </location>
</feature>
<feature type="transmembrane region" description="Helical" evidence="9">
    <location>
        <begin position="281"/>
        <end position="303"/>
    </location>
</feature>
<dbReference type="EMBL" id="QYTU02000002">
    <property type="protein sequence ID" value="RWR14639.1"/>
    <property type="molecule type" value="Genomic_DNA"/>
</dbReference>
<feature type="transmembrane region" description="Helical" evidence="9">
    <location>
        <begin position="47"/>
        <end position="71"/>
    </location>
</feature>
<feature type="transmembrane region" description="Helical" evidence="9">
    <location>
        <begin position="342"/>
        <end position="361"/>
    </location>
</feature>
<sequence length="432" mass="45417">MFKLTENKTDVKTEILAGVTTFLTMVYVVVVNPIILKDAGVPFEQVFTATIIATVVGTLWMALAANYPIAIGPGMGLNAYFAYSVVGAHNISYTTAFAAVFVAGVIFIILSLTPFRKILIEAIPANLKHGITAGIGLFIAFIGMRLTGIIVAHPSNLVALGDLHSPGVLLALLGLAVTLVLMALNVHGALFIGMIITAVVAYFTGQLSFDQGFVQMPSLPEGLLVTNPIAAISDVFQHFLFAVVFSFLLVTIFDTTGTMIGVAQQAGLMKGSSFPRARQALLADSVATTVGAMFGTSPTSAYIESSSGVAAGGRTGLTTVTVAVLFIAAAFFGPLVSAVSGLSAITAPALIIVGSLMMGAISEINWKEIDEGFPAFLIILSMPLTSSIATGIALGFISYPLLKIVKGKWRSVHPLLYIFAVLFFYQLAFIPH</sequence>
<comment type="similarity">
    <text evidence="2 8">Belongs to the nucleobase:cation symporter-2 (NCS2) (TC 2.A.40) family. Azg-like subfamily.</text>
</comment>
<feature type="transmembrane region" description="Helical" evidence="9">
    <location>
        <begin position="315"/>
        <end position="335"/>
    </location>
</feature>
<evidence type="ECO:0000256" key="6">
    <source>
        <dbReference type="ARBA" id="ARBA00022989"/>
    </source>
</evidence>
<feature type="transmembrane region" description="Helical" evidence="9">
    <location>
        <begin position="414"/>
        <end position="431"/>
    </location>
</feature>
<dbReference type="AlphaFoldDB" id="A0A443J2H7"/>
<feature type="transmembrane region" description="Helical" evidence="9">
    <location>
        <begin position="373"/>
        <end position="402"/>
    </location>
</feature>
<evidence type="ECO:0000256" key="3">
    <source>
        <dbReference type="ARBA" id="ARBA00022448"/>
    </source>
</evidence>
<accession>A0A443J2H7</accession>
<feature type="transmembrane region" description="Helical" evidence="9">
    <location>
        <begin position="15"/>
        <end position="35"/>
    </location>
</feature>
<dbReference type="PANTHER" id="PTHR43337">
    <property type="entry name" value="XANTHINE/URACIL PERMEASE C887.17-RELATED"/>
    <property type="match status" value="1"/>
</dbReference>
<evidence type="ECO:0000313" key="11">
    <source>
        <dbReference type="Proteomes" id="UP000273811"/>
    </source>
</evidence>
<dbReference type="GeneID" id="56391602"/>
<comment type="subcellular location">
    <subcellularLocation>
        <location evidence="1 8">Cell membrane</location>
        <topology evidence="1 8">Multi-pass membrane protein</topology>
    </subcellularLocation>
</comment>